<dbReference type="AlphaFoldDB" id="A0A432V968"/>
<dbReference type="Pfam" id="PF07883">
    <property type="entry name" value="Cupin_2"/>
    <property type="match status" value="1"/>
</dbReference>
<dbReference type="SUPFAM" id="SSF51182">
    <property type="entry name" value="RmlC-like cupins"/>
    <property type="match status" value="1"/>
</dbReference>
<dbReference type="CDD" id="cd02209">
    <property type="entry name" value="cupin_XRE_C"/>
    <property type="match status" value="1"/>
</dbReference>
<dbReference type="InterPro" id="IPR001387">
    <property type="entry name" value="Cro/C1-type_HTH"/>
</dbReference>
<dbReference type="InterPro" id="IPR050807">
    <property type="entry name" value="TransReg_Diox_bact_type"/>
</dbReference>
<dbReference type="Proteomes" id="UP000281647">
    <property type="component" value="Unassembled WGS sequence"/>
</dbReference>
<gene>
    <name evidence="3" type="ORF">EET67_06425</name>
</gene>
<dbReference type="GO" id="GO:0003677">
    <property type="term" value="F:DNA binding"/>
    <property type="evidence" value="ECO:0007669"/>
    <property type="project" value="UniProtKB-KW"/>
</dbReference>
<dbReference type="Pfam" id="PF13560">
    <property type="entry name" value="HTH_31"/>
    <property type="match status" value="1"/>
</dbReference>
<feature type="domain" description="HTH cro/C1-type" evidence="2">
    <location>
        <begin position="27"/>
        <end position="81"/>
    </location>
</feature>
<evidence type="ECO:0000313" key="4">
    <source>
        <dbReference type="Proteomes" id="UP000281647"/>
    </source>
</evidence>
<dbReference type="InterPro" id="IPR014710">
    <property type="entry name" value="RmlC-like_jellyroll"/>
</dbReference>
<accession>A0A432V968</accession>
<dbReference type="InterPro" id="IPR011051">
    <property type="entry name" value="RmlC_Cupin_sf"/>
</dbReference>
<dbReference type="PANTHER" id="PTHR46797:SF2">
    <property type="entry name" value="TRANSCRIPTIONAL REGULATOR"/>
    <property type="match status" value="1"/>
</dbReference>
<evidence type="ECO:0000259" key="2">
    <source>
        <dbReference type="PROSITE" id="PS50943"/>
    </source>
</evidence>
<organism evidence="3 4">
    <name type="scientific">Borborobacter arsenicus</name>
    <dbReference type="NCBI Taxonomy" id="1851146"/>
    <lineage>
        <taxon>Bacteria</taxon>
        <taxon>Pseudomonadati</taxon>
        <taxon>Pseudomonadota</taxon>
        <taxon>Alphaproteobacteria</taxon>
        <taxon>Hyphomicrobiales</taxon>
        <taxon>Phyllobacteriaceae</taxon>
        <taxon>Borborobacter</taxon>
    </lineage>
</organism>
<dbReference type="PROSITE" id="PS50943">
    <property type="entry name" value="HTH_CROC1"/>
    <property type="match status" value="1"/>
</dbReference>
<dbReference type="GO" id="GO:0003700">
    <property type="term" value="F:DNA-binding transcription factor activity"/>
    <property type="evidence" value="ECO:0007669"/>
    <property type="project" value="TreeGrafter"/>
</dbReference>
<dbReference type="Gene3D" id="2.60.120.10">
    <property type="entry name" value="Jelly Rolls"/>
    <property type="match status" value="1"/>
</dbReference>
<dbReference type="OrthoDB" id="9814751at2"/>
<dbReference type="InterPro" id="IPR013096">
    <property type="entry name" value="Cupin_2"/>
</dbReference>
<protein>
    <submittedName>
        <fullName evidence="3">XRE family transcriptional regulator</fullName>
    </submittedName>
</protein>
<sequence>MTVSLAPQEELAENRFLSADELLARDIRALRKSRGLTLSGIALQLGRSVGWLSQVERGLSRPSISDLRALADLFGVPVSLFFGHDVADEAERGVIVRAGRRRPLGSSDTGLVEELLSPDLGGSFEMVRSQFAAGAELAASARRPTEEAGYVVSGRFDIEIDGRWHQLAAGDSFSFAGKPFRWKNPGNEPAVVIWVISPPVY</sequence>
<name>A0A432V968_9HYPH</name>
<keyword evidence="4" id="KW-1185">Reference proteome</keyword>
<evidence type="ECO:0000313" key="3">
    <source>
        <dbReference type="EMBL" id="RUM98732.1"/>
    </source>
</evidence>
<dbReference type="CDD" id="cd00093">
    <property type="entry name" value="HTH_XRE"/>
    <property type="match status" value="1"/>
</dbReference>
<dbReference type="RefSeq" id="WP_128624799.1">
    <property type="nucleotide sequence ID" value="NZ_ML133509.1"/>
</dbReference>
<dbReference type="Gene3D" id="1.10.260.40">
    <property type="entry name" value="lambda repressor-like DNA-binding domains"/>
    <property type="match status" value="1"/>
</dbReference>
<dbReference type="PANTHER" id="PTHR46797">
    <property type="entry name" value="HTH-TYPE TRANSCRIPTIONAL REGULATOR"/>
    <property type="match status" value="1"/>
</dbReference>
<dbReference type="InterPro" id="IPR010982">
    <property type="entry name" value="Lambda_DNA-bd_dom_sf"/>
</dbReference>
<dbReference type="SMART" id="SM00530">
    <property type="entry name" value="HTH_XRE"/>
    <property type="match status" value="1"/>
</dbReference>
<dbReference type="GO" id="GO:0005829">
    <property type="term" value="C:cytosol"/>
    <property type="evidence" value="ECO:0007669"/>
    <property type="project" value="TreeGrafter"/>
</dbReference>
<proteinExistence type="predicted"/>
<reference evidence="3 4" key="1">
    <citation type="submission" date="2018-11" db="EMBL/GenBank/DDBJ databases">
        <title>Pseudaminobacter arsenicus sp. nov., an arsenic-resistant bacterium isolated from arsenic-rich aquifers.</title>
        <authorList>
            <person name="Mu Y."/>
        </authorList>
    </citation>
    <scope>NUCLEOTIDE SEQUENCE [LARGE SCALE GENOMIC DNA]</scope>
    <source>
        <strain evidence="3 4">CB3</strain>
    </source>
</reference>
<keyword evidence="1" id="KW-0238">DNA-binding</keyword>
<comment type="caution">
    <text evidence="3">The sequence shown here is derived from an EMBL/GenBank/DDBJ whole genome shotgun (WGS) entry which is preliminary data.</text>
</comment>
<dbReference type="EMBL" id="RKST01000005">
    <property type="protein sequence ID" value="RUM98732.1"/>
    <property type="molecule type" value="Genomic_DNA"/>
</dbReference>
<dbReference type="SUPFAM" id="SSF47413">
    <property type="entry name" value="lambda repressor-like DNA-binding domains"/>
    <property type="match status" value="1"/>
</dbReference>
<evidence type="ECO:0000256" key="1">
    <source>
        <dbReference type="ARBA" id="ARBA00023125"/>
    </source>
</evidence>